<dbReference type="SUPFAM" id="SSF56935">
    <property type="entry name" value="Porins"/>
    <property type="match status" value="1"/>
</dbReference>
<dbReference type="NCBIfam" id="TIGR04056">
    <property type="entry name" value="OMP_RagA_SusC"/>
    <property type="match status" value="1"/>
</dbReference>
<evidence type="ECO:0000259" key="5">
    <source>
        <dbReference type="Pfam" id="PF00593"/>
    </source>
</evidence>
<dbReference type="Pfam" id="PF07715">
    <property type="entry name" value="Plug"/>
    <property type="match status" value="1"/>
</dbReference>
<accession>A0A366L1X7</accession>
<dbReference type="InterPro" id="IPR008969">
    <property type="entry name" value="CarboxyPept-like_regulatory"/>
</dbReference>
<feature type="signal peptide" evidence="4">
    <location>
        <begin position="1"/>
        <end position="19"/>
    </location>
</feature>
<keyword evidence="3" id="KW-0798">TonB box</keyword>
<sequence>MKKQLFLLLACCIATFTYAQNIAVKGKVTDAKGGPLIGVVVKVKGSTGGTSSGTDGGFSISAPNGAILIFSYVGFESKEIKVPGNGSVNITLSENNNALGEVVVVGYGTQKKATLTGSVSSVSNAEISTTKTQNLQNMLTGKIPGLRVVQRTSEPGVFNNQFDIRGFGNPLVIIDGVPRDNITRLDPNEIESVSVLKDAAAAVYGVRAANGVVLVTTKKGKSGRPEITYSGFYGTQTPIGLPKPVGVIDRFTLMNEKSMHKVDGPILTYNDDDFAPYLNGTKIGTDWYDATMRDYSPQYQQNLSVSGSSADRSIDYFINLGYAKQGGIWKSNSLNYDRYNLRSNLNAQISKRLKASLKLNGILEKKMNPKVPSWQLFSQLWRAQPNELFFANNNPDYLNKLAFEHPTANSDSEISGYQKDENNWLQSQFSLDYQVPFIEGLTARGMFSYDAKINNNTDYAKSYSVYDYNAASNTYAATTKNGPDQLRRSFNTTPNSLMQLSLNYVKSIQKHNVNALVLYEESNSTADNFFAQRELALPLEYLFAGKSKNQLANTNQNGVSKFATKALVGRLNYDYAGKYLGEFSFRYDGSSRFSKKDQFGFFPGGSVGWRISEEPFMKNSSSLAFINNLKIRASYGKMGDDGSVAYQFLSGYNYPFAGNLQALGGGYIFNDEFINSVGFRAVPNPDLTWVEVNTTNIGLDADLWKGKLGITFEAFKRSRTGLLDNRLVTVPGSFGANMPQENLNSDETRGLELALTHKNKIGALGYNISGNVGLTRTRIIYDEQARAGNSQLNWRNSTLNRYNDVWFGFGYLGQFQSFQQIATYNQFTGRGTLPGDYIYEDWNGDGTFDDADRHPIATAINPNSTSADGDGARHNYPLLNFGLNIGLDYKGFDLNLLFQGAAMSYVSFPEALKEPLAFDGNALELFLDRWHPVDPKADPYNPANQWIQGYYAYTGTVINENSRRSIQNGAYLRLKSAELGYSLPKAMLQKIGVQAVRVYVNGYNLFTLTKVKGLDPERPSELYGYMYPINRTINFGTSISF</sequence>
<dbReference type="AlphaFoldDB" id="A0A366L1X7"/>
<dbReference type="PANTHER" id="PTHR30069:SF29">
    <property type="entry name" value="HEMOGLOBIN AND HEMOGLOBIN-HAPTOGLOBIN-BINDING PROTEIN 1-RELATED"/>
    <property type="match status" value="1"/>
</dbReference>
<evidence type="ECO:0000313" key="7">
    <source>
        <dbReference type="EMBL" id="RBQ07885.1"/>
    </source>
</evidence>
<evidence type="ECO:0000256" key="2">
    <source>
        <dbReference type="PROSITE-ProRule" id="PRU01360"/>
    </source>
</evidence>
<feature type="domain" description="TonB-dependent receptor-like beta-barrel" evidence="5">
    <location>
        <begin position="394"/>
        <end position="845"/>
    </location>
</feature>
<comment type="caution">
    <text evidence="7">The sequence shown here is derived from an EMBL/GenBank/DDBJ whole genome shotgun (WGS) entry which is preliminary data.</text>
</comment>
<keyword evidence="1 4" id="KW-0732">Signal</keyword>
<proteinExistence type="inferred from homology"/>
<dbReference type="OrthoDB" id="9768177at2"/>
<dbReference type="Proteomes" id="UP000252081">
    <property type="component" value="Unassembled WGS sequence"/>
</dbReference>
<dbReference type="RefSeq" id="WP_113948644.1">
    <property type="nucleotide sequence ID" value="NZ_QNQU01000007.1"/>
</dbReference>
<evidence type="ECO:0000256" key="3">
    <source>
        <dbReference type="RuleBase" id="RU003357"/>
    </source>
</evidence>
<dbReference type="GO" id="GO:0015344">
    <property type="term" value="F:siderophore uptake transmembrane transporter activity"/>
    <property type="evidence" value="ECO:0007669"/>
    <property type="project" value="TreeGrafter"/>
</dbReference>
<organism evidence="7 8">
    <name type="scientific">Pedobacter miscanthi</name>
    <dbReference type="NCBI Taxonomy" id="2259170"/>
    <lineage>
        <taxon>Bacteria</taxon>
        <taxon>Pseudomonadati</taxon>
        <taxon>Bacteroidota</taxon>
        <taxon>Sphingobacteriia</taxon>
        <taxon>Sphingobacteriales</taxon>
        <taxon>Sphingobacteriaceae</taxon>
        <taxon>Pedobacter</taxon>
    </lineage>
</organism>
<feature type="domain" description="TonB-dependent receptor plug" evidence="6">
    <location>
        <begin position="112"/>
        <end position="212"/>
    </location>
</feature>
<dbReference type="SUPFAM" id="SSF49464">
    <property type="entry name" value="Carboxypeptidase regulatory domain-like"/>
    <property type="match status" value="1"/>
</dbReference>
<keyword evidence="2 3" id="KW-0472">Membrane</keyword>
<keyword evidence="2" id="KW-1134">Transmembrane beta strand</keyword>
<comment type="subcellular location">
    <subcellularLocation>
        <location evidence="2">Cell outer membrane</location>
        <topology evidence="2">Multi-pass membrane protein</topology>
    </subcellularLocation>
</comment>
<dbReference type="InterPro" id="IPR000531">
    <property type="entry name" value="Beta-barrel_TonB"/>
</dbReference>
<evidence type="ECO:0000256" key="4">
    <source>
        <dbReference type="SAM" id="SignalP"/>
    </source>
</evidence>
<dbReference type="InterPro" id="IPR039426">
    <property type="entry name" value="TonB-dep_rcpt-like"/>
</dbReference>
<dbReference type="GO" id="GO:0044718">
    <property type="term" value="P:siderophore transmembrane transport"/>
    <property type="evidence" value="ECO:0007669"/>
    <property type="project" value="TreeGrafter"/>
</dbReference>
<dbReference type="Gene3D" id="2.60.40.1120">
    <property type="entry name" value="Carboxypeptidase-like, regulatory domain"/>
    <property type="match status" value="1"/>
</dbReference>
<dbReference type="NCBIfam" id="TIGR04057">
    <property type="entry name" value="SusC_RagA_signa"/>
    <property type="match status" value="1"/>
</dbReference>
<protein>
    <submittedName>
        <fullName evidence="7">SusC/RagA family TonB-linked outer membrane protein</fullName>
    </submittedName>
</protein>
<dbReference type="Gene3D" id="2.170.130.10">
    <property type="entry name" value="TonB-dependent receptor, plug domain"/>
    <property type="match status" value="1"/>
</dbReference>
<dbReference type="PROSITE" id="PS52016">
    <property type="entry name" value="TONB_DEPENDENT_REC_3"/>
    <property type="match status" value="1"/>
</dbReference>
<evidence type="ECO:0000313" key="8">
    <source>
        <dbReference type="Proteomes" id="UP000252081"/>
    </source>
</evidence>
<dbReference type="PANTHER" id="PTHR30069">
    <property type="entry name" value="TONB-DEPENDENT OUTER MEMBRANE RECEPTOR"/>
    <property type="match status" value="1"/>
</dbReference>
<feature type="chain" id="PRO_5017049337" evidence="4">
    <location>
        <begin position="20"/>
        <end position="1041"/>
    </location>
</feature>
<gene>
    <name evidence="7" type="ORF">DRW42_09795</name>
</gene>
<evidence type="ECO:0000256" key="1">
    <source>
        <dbReference type="ARBA" id="ARBA00022729"/>
    </source>
</evidence>
<dbReference type="Pfam" id="PF00593">
    <property type="entry name" value="TonB_dep_Rec_b-barrel"/>
    <property type="match status" value="1"/>
</dbReference>
<dbReference type="EMBL" id="QNQU01000007">
    <property type="protein sequence ID" value="RBQ07885.1"/>
    <property type="molecule type" value="Genomic_DNA"/>
</dbReference>
<keyword evidence="8" id="KW-1185">Reference proteome</keyword>
<dbReference type="InterPro" id="IPR037066">
    <property type="entry name" value="Plug_dom_sf"/>
</dbReference>
<dbReference type="Pfam" id="PF13715">
    <property type="entry name" value="CarbopepD_reg_2"/>
    <property type="match status" value="1"/>
</dbReference>
<dbReference type="InterPro" id="IPR012910">
    <property type="entry name" value="Plug_dom"/>
</dbReference>
<dbReference type="InterPro" id="IPR023997">
    <property type="entry name" value="TonB-dep_OMP_SusC/RagA_CS"/>
</dbReference>
<keyword evidence="2" id="KW-0998">Cell outer membrane</keyword>
<dbReference type="FunFam" id="2.170.130.10:FF:000003">
    <property type="entry name" value="SusC/RagA family TonB-linked outer membrane protein"/>
    <property type="match status" value="1"/>
</dbReference>
<dbReference type="InterPro" id="IPR023996">
    <property type="entry name" value="TonB-dep_OMP_SusC/RagA"/>
</dbReference>
<reference evidence="7 8" key="1">
    <citation type="submission" date="2018-07" db="EMBL/GenBank/DDBJ databases">
        <title>A draft genome of a endophytic bacteria, a new species of Pedobacter.</title>
        <authorList>
            <person name="Zhang Z.D."/>
            <person name="Chen Z.J."/>
        </authorList>
    </citation>
    <scope>NUCLEOTIDE SEQUENCE [LARGE SCALE GENOMIC DNA]</scope>
    <source>
        <strain evidence="7 8">RS10</strain>
    </source>
</reference>
<dbReference type="GO" id="GO:0009279">
    <property type="term" value="C:cell outer membrane"/>
    <property type="evidence" value="ECO:0007669"/>
    <property type="project" value="UniProtKB-SubCell"/>
</dbReference>
<keyword evidence="2" id="KW-0812">Transmembrane</keyword>
<comment type="similarity">
    <text evidence="2 3">Belongs to the TonB-dependent receptor family.</text>
</comment>
<keyword evidence="2" id="KW-0813">Transport</keyword>
<evidence type="ECO:0000259" key="6">
    <source>
        <dbReference type="Pfam" id="PF07715"/>
    </source>
</evidence>
<name>A0A366L1X7_9SPHI</name>